<proteinExistence type="evidence at transcript level"/>
<feature type="coiled-coil region" evidence="1">
    <location>
        <begin position="25"/>
        <end position="74"/>
    </location>
</feature>
<dbReference type="GO" id="GO:0005634">
    <property type="term" value="C:nucleus"/>
    <property type="evidence" value="ECO:0007669"/>
    <property type="project" value="InterPro"/>
</dbReference>
<dbReference type="AlphaFoldDB" id="A0AAU7LJ91"/>
<dbReference type="PROSITE" id="PS51297">
    <property type="entry name" value="K_BOX"/>
    <property type="match status" value="1"/>
</dbReference>
<reference evidence="3" key="2">
    <citation type="submission" date="2024-02" db="EMBL/GenBank/DDBJ databases">
        <authorList>
            <person name="Xu Y."/>
            <person name="Zhao J."/>
        </authorList>
    </citation>
    <scope>NUCLEOTIDE SEQUENCE</scope>
</reference>
<sequence length="127" mass="14594">MMEKIEILEVSKRKLLGDGLGSCSVEELKQIERQLERSVTKIRSRKAQVYQEQIQKLKETVNSHHEEMALVAENEELREKCGNIALQACNKQKENLQERESSPSSEVETELVIGLPETRVKRFITQG</sequence>
<name>A0AAU7LJ91_9ROSA</name>
<gene>
    <name evidence="3" type="primary">MADS2</name>
</gene>
<dbReference type="GO" id="GO:0003700">
    <property type="term" value="F:DNA-binding transcription factor activity"/>
    <property type="evidence" value="ECO:0007669"/>
    <property type="project" value="InterPro"/>
</dbReference>
<reference evidence="3" key="1">
    <citation type="journal article" date="2024" name="Front. Plant Sci.">
        <title>Genome-wide analysis of the MADS-box gene family of sea buckthorn (Hippophae rhamnoides ssp. sinensis) and their potential role in floral organ development.</title>
        <authorList>
            <person name="Zhao J."/>
            <person name="Xu Y."/>
            <person name="Zhang Z."/>
            <person name="Zhao M."/>
            <person name="Li K."/>
            <person name="Wang F."/>
            <person name="Sun K."/>
        </authorList>
    </citation>
    <scope>NUCLEOTIDE SEQUENCE</scope>
</reference>
<organism evidence="3">
    <name type="scientific">Hippophae rhamnoides</name>
    <name type="common">sea-buckthorn</name>
    <dbReference type="NCBI Taxonomy" id="193516"/>
    <lineage>
        <taxon>Eukaryota</taxon>
        <taxon>Viridiplantae</taxon>
        <taxon>Streptophyta</taxon>
        <taxon>Embryophyta</taxon>
        <taxon>Tracheophyta</taxon>
        <taxon>Spermatophyta</taxon>
        <taxon>Magnoliopsida</taxon>
        <taxon>eudicotyledons</taxon>
        <taxon>Gunneridae</taxon>
        <taxon>Pentapetalae</taxon>
        <taxon>rosids</taxon>
        <taxon>fabids</taxon>
        <taxon>Rosales</taxon>
        <taxon>Elaeagnaceae</taxon>
        <taxon>Hippophae</taxon>
    </lineage>
</organism>
<keyword evidence="1" id="KW-0175">Coiled coil</keyword>
<feature type="domain" description="K-box" evidence="2">
    <location>
        <begin position="1"/>
        <end position="92"/>
    </location>
</feature>
<evidence type="ECO:0000313" key="3">
    <source>
        <dbReference type="EMBL" id="XBP28197.1"/>
    </source>
</evidence>
<dbReference type="EMBL" id="PP400837">
    <property type="protein sequence ID" value="XBP28197.1"/>
    <property type="molecule type" value="mRNA"/>
</dbReference>
<dbReference type="InterPro" id="IPR002487">
    <property type="entry name" value="TF_Kbox"/>
</dbReference>
<evidence type="ECO:0000259" key="2">
    <source>
        <dbReference type="PROSITE" id="PS51297"/>
    </source>
</evidence>
<protein>
    <submittedName>
        <fullName evidence="3">MADS2</fullName>
    </submittedName>
</protein>
<dbReference type="Pfam" id="PF01486">
    <property type="entry name" value="K-box"/>
    <property type="match status" value="1"/>
</dbReference>
<accession>A0AAU7LJ91</accession>
<evidence type="ECO:0000256" key="1">
    <source>
        <dbReference type="SAM" id="Coils"/>
    </source>
</evidence>